<feature type="domain" description="HTH rpiR-type" evidence="1">
    <location>
        <begin position="1"/>
        <end position="70"/>
    </location>
</feature>
<dbReference type="InterPro" id="IPR036388">
    <property type="entry name" value="WH-like_DNA-bd_sf"/>
</dbReference>
<reference evidence="2 3" key="1">
    <citation type="submission" date="2024-11" db="EMBL/GenBank/DDBJ databases">
        <authorList>
            <person name="Heng Y.C."/>
            <person name="Lim A.C.H."/>
            <person name="Lee J.K.Y."/>
            <person name="Kittelmann S."/>
        </authorList>
    </citation>
    <scope>NUCLEOTIDE SEQUENCE [LARGE SCALE GENOMIC DNA]</scope>
    <source>
        <strain evidence="2 3">WILCCON 0114</strain>
    </source>
</reference>
<sequence length="237" mass="26860">MGNNVTLTELEKVILNKIQNYINKNEKVGIDIIAKECFVSKAAIIKLSKKLGYSGYSEMYYTILAAANNSLKLDFSSNSGDICMNVPLKDDINILVEALREFKDKKIYLDSLGVCDSAREYYLQKLLIFGFDAASSYHYEAFKNNKSGLYLFFSYSGYRAEIIEKVNEAIRNDFKVIAFTASKDSPLAKISHVTLEIGGVKSDREHYLPNLFTANLIILIELALSEYSKRYLSEKEN</sequence>
<dbReference type="PANTHER" id="PTHR30514:SF21">
    <property type="entry name" value="RPIR-FAMILY TRANSCRIPTIONAL REGULATOR"/>
    <property type="match status" value="1"/>
</dbReference>
<protein>
    <submittedName>
        <fullName evidence="2">MurR/RpiR family transcriptional regulator</fullName>
    </submittedName>
</protein>
<keyword evidence="3" id="KW-1185">Reference proteome</keyword>
<organism evidence="2 3">
    <name type="scientific">Clostridium neuense</name>
    <dbReference type="NCBI Taxonomy" id="1728934"/>
    <lineage>
        <taxon>Bacteria</taxon>
        <taxon>Bacillati</taxon>
        <taxon>Bacillota</taxon>
        <taxon>Clostridia</taxon>
        <taxon>Eubacteriales</taxon>
        <taxon>Clostridiaceae</taxon>
        <taxon>Clostridium</taxon>
    </lineage>
</organism>
<comment type="caution">
    <text evidence="2">The sequence shown here is derived from an EMBL/GenBank/DDBJ whole genome shotgun (WGS) entry which is preliminary data.</text>
</comment>
<dbReference type="Pfam" id="PF01418">
    <property type="entry name" value="HTH_6"/>
    <property type="match status" value="1"/>
</dbReference>
<dbReference type="EMBL" id="JBJIAA010000023">
    <property type="protein sequence ID" value="MFL0252970.1"/>
    <property type="molecule type" value="Genomic_DNA"/>
</dbReference>
<accession>A0ABW8TKG9</accession>
<dbReference type="InterPro" id="IPR001347">
    <property type="entry name" value="SIS_dom"/>
</dbReference>
<dbReference type="SUPFAM" id="SSF46689">
    <property type="entry name" value="Homeodomain-like"/>
    <property type="match status" value="1"/>
</dbReference>
<dbReference type="InterPro" id="IPR000281">
    <property type="entry name" value="HTH_RpiR"/>
</dbReference>
<dbReference type="RefSeq" id="WP_406789629.1">
    <property type="nucleotide sequence ID" value="NZ_JBJIAA010000023.1"/>
</dbReference>
<evidence type="ECO:0000313" key="3">
    <source>
        <dbReference type="Proteomes" id="UP001623592"/>
    </source>
</evidence>
<dbReference type="Proteomes" id="UP001623592">
    <property type="component" value="Unassembled WGS sequence"/>
</dbReference>
<dbReference type="Pfam" id="PF01380">
    <property type="entry name" value="SIS"/>
    <property type="match status" value="1"/>
</dbReference>
<gene>
    <name evidence="2" type="ORF">ACJDT4_21410</name>
</gene>
<evidence type="ECO:0000259" key="1">
    <source>
        <dbReference type="PROSITE" id="PS51071"/>
    </source>
</evidence>
<dbReference type="Gene3D" id="1.10.10.10">
    <property type="entry name" value="Winged helix-like DNA-binding domain superfamily/Winged helix DNA-binding domain"/>
    <property type="match status" value="1"/>
</dbReference>
<dbReference type="SUPFAM" id="SSF53697">
    <property type="entry name" value="SIS domain"/>
    <property type="match status" value="1"/>
</dbReference>
<dbReference type="InterPro" id="IPR046348">
    <property type="entry name" value="SIS_dom_sf"/>
</dbReference>
<dbReference type="Gene3D" id="3.40.50.10490">
    <property type="entry name" value="Glucose-6-phosphate isomerase like protein, domain 1"/>
    <property type="match status" value="1"/>
</dbReference>
<dbReference type="PROSITE" id="PS51071">
    <property type="entry name" value="HTH_RPIR"/>
    <property type="match status" value="1"/>
</dbReference>
<proteinExistence type="predicted"/>
<dbReference type="PANTHER" id="PTHR30514">
    <property type="entry name" value="GLUCOKINASE"/>
    <property type="match status" value="1"/>
</dbReference>
<evidence type="ECO:0000313" key="2">
    <source>
        <dbReference type="EMBL" id="MFL0252970.1"/>
    </source>
</evidence>
<dbReference type="InterPro" id="IPR009057">
    <property type="entry name" value="Homeodomain-like_sf"/>
</dbReference>
<dbReference type="InterPro" id="IPR047640">
    <property type="entry name" value="RpiR-like"/>
</dbReference>
<name>A0ABW8TKG9_9CLOT</name>